<evidence type="ECO:0000313" key="2">
    <source>
        <dbReference type="Proteomes" id="UP000013827"/>
    </source>
</evidence>
<dbReference type="Proteomes" id="UP000013827">
    <property type="component" value="Unassembled WGS sequence"/>
</dbReference>
<dbReference type="KEGG" id="ehx:EMIHUDRAFT_467625"/>
<dbReference type="HOGENOM" id="CLU_654597_0_0_1"/>
<reference evidence="1" key="2">
    <citation type="submission" date="2024-10" db="UniProtKB">
        <authorList>
            <consortium name="EnsemblProtists"/>
        </authorList>
    </citation>
    <scope>IDENTIFICATION</scope>
</reference>
<dbReference type="AlphaFoldDB" id="A0A0D3KEB5"/>
<keyword evidence="2" id="KW-1185">Reference proteome</keyword>
<organism evidence="1 2">
    <name type="scientific">Emiliania huxleyi (strain CCMP1516)</name>
    <dbReference type="NCBI Taxonomy" id="280463"/>
    <lineage>
        <taxon>Eukaryota</taxon>
        <taxon>Haptista</taxon>
        <taxon>Haptophyta</taxon>
        <taxon>Prymnesiophyceae</taxon>
        <taxon>Isochrysidales</taxon>
        <taxon>Noelaerhabdaceae</taxon>
        <taxon>Emiliania</taxon>
    </lineage>
</organism>
<sequence>MSKKPLDEAAVLELQADLFAEDVDPPSPLPAWAEDQWVAFFESGGDAAAAEAELARKAAAAAGPPRYEVVHRACFVRAEPSVKAKPVGQQTRGTVFEASAVRDGWVKLSHNAPGFDAMSSSSPTGECWMLIDGSEVGLGELLRLRPPQLSAAALAAALAGRSDLVRFVAPVAYEVAAPSPSLEKRLPSSTTYQVTRAGGPCYAWSSPGGAGEKRPLETLQYEARVAVEAECGHWVKLKGVPQPAWVELDVFLAGVDSPCSQISSAGAMCLSPALQSGEDIVSHQLELQSILHGVHQRYAGRQGRYNKHDTARLRYIKNTAFPGLRFGKMVPERDMAMLSPLPPSRIARHLASPQGHLSRRLHLSAGRQHPPPTGCTATRDAPPSLTSLHTRYSRRAFAATWIACHCKRARSRAVKVCLAG</sequence>
<name>A0A0D3KEB5_EMIH1</name>
<evidence type="ECO:0000313" key="1">
    <source>
        <dbReference type="EnsemblProtists" id="EOD34100"/>
    </source>
</evidence>
<dbReference type="EnsemblProtists" id="EOD34100">
    <property type="protein sequence ID" value="EOD34100"/>
    <property type="gene ID" value="EMIHUDRAFT_467625"/>
</dbReference>
<protein>
    <submittedName>
        <fullName evidence="1">Uncharacterized protein</fullName>
    </submittedName>
</protein>
<dbReference type="PaxDb" id="2903-EOD34100"/>
<proteinExistence type="predicted"/>
<dbReference type="GeneID" id="17279370"/>
<accession>A0A0D3KEB5</accession>
<dbReference type="RefSeq" id="XP_005786529.1">
    <property type="nucleotide sequence ID" value="XM_005786472.1"/>
</dbReference>
<reference evidence="2" key="1">
    <citation type="journal article" date="2013" name="Nature">
        <title>Pan genome of the phytoplankton Emiliania underpins its global distribution.</title>
        <authorList>
            <person name="Read B.A."/>
            <person name="Kegel J."/>
            <person name="Klute M.J."/>
            <person name="Kuo A."/>
            <person name="Lefebvre S.C."/>
            <person name="Maumus F."/>
            <person name="Mayer C."/>
            <person name="Miller J."/>
            <person name="Monier A."/>
            <person name="Salamov A."/>
            <person name="Young J."/>
            <person name="Aguilar M."/>
            <person name="Claverie J.M."/>
            <person name="Frickenhaus S."/>
            <person name="Gonzalez K."/>
            <person name="Herman E.K."/>
            <person name="Lin Y.C."/>
            <person name="Napier J."/>
            <person name="Ogata H."/>
            <person name="Sarno A.F."/>
            <person name="Shmutz J."/>
            <person name="Schroeder D."/>
            <person name="de Vargas C."/>
            <person name="Verret F."/>
            <person name="von Dassow P."/>
            <person name="Valentin K."/>
            <person name="Van de Peer Y."/>
            <person name="Wheeler G."/>
            <person name="Dacks J.B."/>
            <person name="Delwiche C.F."/>
            <person name="Dyhrman S.T."/>
            <person name="Glockner G."/>
            <person name="John U."/>
            <person name="Richards T."/>
            <person name="Worden A.Z."/>
            <person name="Zhang X."/>
            <person name="Grigoriev I.V."/>
            <person name="Allen A.E."/>
            <person name="Bidle K."/>
            <person name="Borodovsky M."/>
            <person name="Bowler C."/>
            <person name="Brownlee C."/>
            <person name="Cock J.M."/>
            <person name="Elias M."/>
            <person name="Gladyshev V.N."/>
            <person name="Groth M."/>
            <person name="Guda C."/>
            <person name="Hadaegh A."/>
            <person name="Iglesias-Rodriguez M.D."/>
            <person name="Jenkins J."/>
            <person name="Jones B.M."/>
            <person name="Lawson T."/>
            <person name="Leese F."/>
            <person name="Lindquist E."/>
            <person name="Lobanov A."/>
            <person name="Lomsadze A."/>
            <person name="Malik S.B."/>
            <person name="Marsh M.E."/>
            <person name="Mackinder L."/>
            <person name="Mock T."/>
            <person name="Mueller-Roeber B."/>
            <person name="Pagarete A."/>
            <person name="Parker M."/>
            <person name="Probert I."/>
            <person name="Quesneville H."/>
            <person name="Raines C."/>
            <person name="Rensing S.A."/>
            <person name="Riano-Pachon D.M."/>
            <person name="Richier S."/>
            <person name="Rokitta S."/>
            <person name="Shiraiwa Y."/>
            <person name="Soanes D.M."/>
            <person name="van der Giezen M."/>
            <person name="Wahlund T.M."/>
            <person name="Williams B."/>
            <person name="Wilson W."/>
            <person name="Wolfe G."/>
            <person name="Wurch L.L."/>
        </authorList>
    </citation>
    <scope>NUCLEOTIDE SEQUENCE</scope>
</reference>